<reference evidence="2" key="2">
    <citation type="journal article" date="2015" name="Data Brief">
        <title>Shoot transcriptome of the giant reed, Arundo donax.</title>
        <authorList>
            <person name="Barrero R.A."/>
            <person name="Guerrero F.D."/>
            <person name="Moolhuijzen P."/>
            <person name="Goolsby J.A."/>
            <person name="Tidwell J."/>
            <person name="Bellgard S.E."/>
            <person name="Bellgard M.I."/>
        </authorList>
    </citation>
    <scope>NUCLEOTIDE SEQUENCE</scope>
    <source>
        <tissue evidence="2">Shoot tissue taken approximately 20 cm above the soil surface</tissue>
    </source>
</reference>
<keyword evidence="1" id="KW-0472">Membrane</keyword>
<proteinExistence type="predicted"/>
<sequence>MSKRAGYSTSYGIAYVVLFVFLICYQGLL</sequence>
<dbReference type="EMBL" id="GBRH01201078">
    <property type="protein sequence ID" value="JAD96817.1"/>
    <property type="molecule type" value="Transcribed_RNA"/>
</dbReference>
<keyword evidence="1" id="KW-0812">Transmembrane</keyword>
<protein>
    <submittedName>
        <fullName evidence="2">Uncharacterized protein</fullName>
    </submittedName>
</protein>
<evidence type="ECO:0000313" key="2">
    <source>
        <dbReference type="EMBL" id="JAD96817.1"/>
    </source>
</evidence>
<reference evidence="2" key="1">
    <citation type="submission" date="2014-09" db="EMBL/GenBank/DDBJ databases">
        <authorList>
            <person name="Magalhaes I.L.F."/>
            <person name="Oliveira U."/>
            <person name="Santos F.R."/>
            <person name="Vidigal T.H.D.A."/>
            <person name="Brescovit A.D."/>
            <person name="Santos A.J."/>
        </authorList>
    </citation>
    <scope>NUCLEOTIDE SEQUENCE</scope>
    <source>
        <tissue evidence="2">Shoot tissue taken approximately 20 cm above the soil surface</tissue>
    </source>
</reference>
<name>A0A0A9EL90_ARUDO</name>
<feature type="transmembrane region" description="Helical" evidence="1">
    <location>
        <begin position="12"/>
        <end position="28"/>
    </location>
</feature>
<keyword evidence="1" id="KW-1133">Transmembrane helix</keyword>
<accession>A0A0A9EL90</accession>
<evidence type="ECO:0000256" key="1">
    <source>
        <dbReference type="SAM" id="Phobius"/>
    </source>
</evidence>
<organism evidence="2">
    <name type="scientific">Arundo donax</name>
    <name type="common">Giant reed</name>
    <name type="synonym">Donax arundinaceus</name>
    <dbReference type="NCBI Taxonomy" id="35708"/>
    <lineage>
        <taxon>Eukaryota</taxon>
        <taxon>Viridiplantae</taxon>
        <taxon>Streptophyta</taxon>
        <taxon>Embryophyta</taxon>
        <taxon>Tracheophyta</taxon>
        <taxon>Spermatophyta</taxon>
        <taxon>Magnoliopsida</taxon>
        <taxon>Liliopsida</taxon>
        <taxon>Poales</taxon>
        <taxon>Poaceae</taxon>
        <taxon>PACMAD clade</taxon>
        <taxon>Arundinoideae</taxon>
        <taxon>Arundineae</taxon>
        <taxon>Arundo</taxon>
    </lineage>
</organism>
<dbReference type="AlphaFoldDB" id="A0A0A9EL90"/>